<protein>
    <submittedName>
        <fullName evidence="1">Uncharacterized protein</fullName>
    </submittedName>
</protein>
<dbReference type="AlphaFoldDB" id="A0A0G1FEG0"/>
<sequence>MPSRNFGPEGVLWQTNFFVQDPNLTFYSVYAYHKGILAGEMLVWTDIDERKVAFKTHLFYGDGCAVEIKENIGPGVLYDREEIIYPQILTPEHFDFGFEARQRQTHYSGEVRKNDSSGRFSQLLENLPPMFVTWHHYEFVSNEGVDYILKEEIKNVDYPRSRRMDISLLSSAEKSQAVKWYAYITSNYSALEKNK</sequence>
<dbReference type="STRING" id="1618436.UV59_C0009G0035"/>
<organism evidence="1 2">
    <name type="scientific">Candidatus Gottesmanbacteria bacterium GW2011_GWA1_43_11</name>
    <dbReference type="NCBI Taxonomy" id="1618436"/>
    <lineage>
        <taxon>Bacteria</taxon>
        <taxon>Candidatus Gottesmaniibacteriota</taxon>
    </lineage>
</organism>
<accession>A0A0G1FEG0</accession>
<name>A0A0G1FEG0_9BACT</name>
<dbReference type="Proteomes" id="UP000034543">
    <property type="component" value="Unassembled WGS sequence"/>
</dbReference>
<gene>
    <name evidence="1" type="ORF">UV59_C0009G0035</name>
</gene>
<dbReference type="EMBL" id="LCFB01000009">
    <property type="protein sequence ID" value="KKS85233.1"/>
    <property type="molecule type" value="Genomic_DNA"/>
</dbReference>
<proteinExistence type="predicted"/>
<comment type="caution">
    <text evidence="1">The sequence shown here is derived from an EMBL/GenBank/DDBJ whole genome shotgun (WGS) entry which is preliminary data.</text>
</comment>
<evidence type="ECO:0000313" key="1">
    <source>
        <dbReference type="EMBL" id="KKS85233.1"/>
    </source>
</evidence>
<reference evidence="1 2" key="1">
    <citation type="journal article" date="2015" name="Nature">
        <title>rRNA introns, odd ribosomes, and small enigmatic genomes across a large radiation of phyla.</title>
        <authorList>
            <person name="Brown C.T."/>
            <person name="Hug L.A."/>
            <person name="Thomas B.C."/>
            <person name="Sharon I."/>
            <person name="Castelle C.J."/>
            <person name="Singh A."/>
            <person name="Wilkins M.J."/>
            <person name="Williams K.H."/>
            <person name="Banfield J.F."/>
        </authorList>
    </citation>
    <scope>NUCLEOTIDE SEQUENCE [LARGE SCALE GENOMIC DNA]</scope>
</reference>
<evidence type="ECO:0000313" key="2">
    <source>
        <dbReference type="Proteomes" id="UP000034543"/>
    </source>
</evidence>